<name>A0A1A9WVY0_9MUSC</name>
<dbReference type="STRING" id="37001.A0A1A9WVY0"/>
<dbReference type="InterPro" id="IPR058531">
    <property type="entry name" value="Baseplate_J_M"/>
</dbReference>
<dbReference type="InterPro" id="IPR058530">
    <property type="entry name" value="Baseplate_J-like_C"/>
</dbReference>
<dbReference type="Proteomes" id="UP000091820">
    <property type="component" value="Unassembled WGS sequence"/>
</dbReference>
<evidence type="ECO:0000259" key="3">
    <source>
        <dbReference type="Pfam" id="PF26079"/>
    </source>
</evidence>
<feature type="domain" description="Baseplate J-like C-terminal" evidence="3">
    <location>
        <begin position="149"/>
        <end position="203"/>
    </location>
</feature>
<dbReference type="Pfam" id="PF26079">
    <property type="entry name" value="Baseplate_J_C"/>
    <property type="match status" value="1"/>
</dbReference>
<keyword evidence="5" id="KW-1185">Reference proteome</keyword>
<comment type="similarity">
    <text evidence="1">Belongs to the Mu gp47/PBSX XkdT family.</text>
</comment>
<dbReference type="Pfam" id="PF26078">
    <property type="entry name" value="Baseplate_J_M"/>
    <property type="match status" value="1"/>
</dbReference>
<evidence type="ECO:0000256" key="1">
    <source>
        <dbReference type="ARBA" id="ARBA00038087"/>
    </source>
</evidence>
<feature type="domain" description="Baseplate J-like central" evidence="2">
    <location>
        <begin position="71"/>
        <end position="141"/>
    </location>
</feature>
<proteinExistence type="inferred from homology"/>
<dbReference type="VEuPathDB" id="VectorBase:GBRI034460"/>
<evidence type="ECO:0000313" key="4">
    <source>
        <dbReference type="EnsemblMetazoa" id="GBRI034460-PA"/>
    </source>
</evidence>
<dbReference type="InterPro" id="IPR052399">
    <property type="entry name" value="Phage_Baseplate_Assmbl_Protein"/>
</dbReference>
<reference evidence="4" key="2">
    <citation type="submission" date="2020-05" db="UniProtKB">
        <authorList>
            <consortium name="EnsemblMetazoa"/>
        </authorList>
    </citation>
    <scope>IDENTIFICATION</scope>
    <source>
        <strain evidence="4">IAEA</strain>
    </source>
</reference>
<dbReference type="AlphaFoldDB" id="A0A1A9WVY0"/>
<evidence type="ECO:0000313" key="5">
    <source>
        <dbReference type="Proteomes" id="UP000091820"/>
    </source>
</evidence>
<accession>A0A1A9WVY0</accession>
<evidence type="ECO:0000259" key="2">
    <source>
        <dbReference type="Pfam" id="PF26078"/>
    </source>
</evidence>
<organism evidence="4 5">
    <name type="scientific">Glossina brevipalpis</name>
    <dbReference type="NCBI Taxonomy" id="37001"/>
    <lineage>
        <taxon>Eukaryota</taxon>
        <taxon>Metazoa</taxon>
        <taxon>Ecdysozoa</taxon>
        <taxon>Arthropoda</taxon>
        <taxon>Hexapoda</taxon>
        <taxon>Insecta</taxon>
        <taxon>Pterygota</taxon>
        <taxon>Neoptera</taxon>
        <taxon>Endopterygota</taxon>
        <taxon>Diptera</taxon>
        <taxon>Brachycera</taxon>
        <taxon>Muscomorpha</taxon>
        <taxon>Hippoboscoidea</taxon>
        <taxon>Glossinidae</taxon>
        <taxon>Glossina</taxon>
    </lineage>
</organism>
<dbReference type="PANTHER" id="PTHR37829:SF3">
    <property type="entry name" value="PROTEIN JAYE-RELATED"/>
    <property type="match status" value="1"/>
</dbReference>
<sequence length="204" mass="21835">MIDATGSLTLPARALESGTQGNLADNTPGTLLMAPAGVDSNVTLTRMVGGSDAESDAALLARLLEVIRRPPAGGNQYDYHRWAVSLPGVTEAYVYPLRRGYGTVDVVIVTHNDLPSPETIKAVQRYLDEMRPVTAKDCLVLAPEVVKTDITAQVSLSNLTLEAARKQITSALTDYFNRLVPGEVAVRTQLGALISEVVGVVDYQ</sequence>
<dbReference type="PANTHER" id="PTHR37829">
    <property type="entry name" value="PHAGE-LIKE ELEMENT PBSX PROTEIN XKDT"/>
    <property type="match status" value="1"/>
</dbReference>
<reference evidence="5" key="1">
    <citation type="submission" date="2014-03" db="EMBL/GenBank/DDBJ databases">
        <authorList>
            <person name="Aksoy S."/>
            <person name="Warren W."/>
            <person name="Wilson R.K."/>
        </authorList>
    </citation>
    <scope>NUCLEOTIDE SEQUENCE [LARGE SCALE GENOMIC DNA]</scope>
    <source>
        <strain evidence="5">IAEA</strain>
    </source>
</reference>
<dbReference type="EnsemblMetazoa" id="GBRI034460-RA">
    <property type="protein sequence ID" value="GBRI034460-PA"/>
    <property type="gene ID" value="GBRI034460"/>
</dbReference>
<protein>
    <submittedName>
        <fullName evidence="4">Baseplate_J domain-containing protein</fullName>
    </submittedName>
</protein>